<protein>
    <submittedName>
        <fullName evidence="7">NUDIX domain-containing protein</fullName>
    </submittedName>
</protein>
<dbReference type="PANTHER" id="PTHR43046">
    <property type="entry name" value="GDP-MANNOSE MANNOSYL HYDROLASE"/>
    <property type="match status" value="1"/>
</dbReference>
<evidence type="ECO:0000256" key="4">
    <source>
        <dbReference type="ARBA" id="ARBA00022842"/>
    </source>
</evidence>
<dbReference type="PANTHER" id="PTHR43046:SF12">
    <property type="entry name" value="GDP-MANNOSE MANNOSYL HYDROLASE"/>
    <property type="match status" value="1"/>
</dbReference>
<dbReference type="InterPro" id="IPR000086">
    <property type="entry name" value="NUDIX_hydrolase_dom"/>
</dbReference>
<proteinExistence type="inferred from homology"/>
<reference evidence="7 8" key="1">
    <citation type="submission" date="2019-02" db="EMBL/GenBank/DDBJ databases">
        <title>Complete Genome Sequence and Methylome Analysis of Brevibacterium luteolum NEB1784.</title>
        <authorList>
            <person name="Fomenkov A."/>
            <person name="Roberts R.J."/>
        </authorList>
    </citation>
    <scope>NUCLEOTIDE SEQUENCE [LARGE SCALE GENOMIC DNA]</scope>
    <source>
        <strain evidence="7 8">NEB1784</strain>
    </source>
</reference>
<organism evidence="7 8">
    <name type="scientific">Brevibacterium luteolum</name>
    <dbReference type="NCBI Taxonomy" id="199591"/>
    <lineage>
        <taxon>Bacteria</taxon>
        <taxon>Bacillati</taxon>
        <taxon>Actinomycetota</taxon>
        <taxon>Actinomycetes</taxon>
        <taxon>Micrococcales</taxon>
        <taxon>Brevibacteriaceae</taxon>
        <taxon>Brevibacterium</taxon>
    </lineage>
</organism>
<dbReference type="EMBL" id="CP035810">
    <property type="protein sequence ID" value="QIN28537.1"/>
    <property type="molecule type" value="Genomic_DNA"/>
</dbReference>
<dbReference type="Proteomes" id="UP000501518">
    <property type="component" value="Chromosome"/>
</dbReference>
<dbReference type="KEGG" id="blut:EW640_04020"/>
<evidence type="ECO:0000313" key="7">
    <source>
        <dbReference type="EMBL" id="QIN28537.1"/>
    </source>
</evidence>
<evidence type="ECO:0000256" key="5">
    <source>
        <dbReference type="RuleBase" id="RU003476"/>
    </source>
</evidence>
<accession>A0A6G8KUP4</accession>
<feature type="domain" description="Nudix hydrolase" evidence="6">
    <location>
        <begin position="16"/>
        <end position="144"/>
    </location>
</feature>
<dbReference type="Gene3D" id="3.90.79.10">
    <property type="entry name" value="Nucleoside Triphosphate Pyrophosphohydrolase"/>
    <property type="match status" value="1"/>
</dbReference>
<dbReference type="Pfam" id="PF00293">
    <property type="entry name" value="NUDIX"/>
    <property type="match status" value="1"/>
</dbReference>
<evidence type="ECO:0000256" key="1">
    <source>
        <dbReference type="ARBA" id="ARBA00001946"/>
    </source>
</evidence>
<dbReference type="PRINTS" id="PR00502">
    <property type="entry name" value="NUDIXFAMILY"/>
</dbReference>
<dbReference type="SUPFAM" id="SSF55811">
    <property type="entry name" value="Nudix"/>
    <property type="match status" value="1"/>
</dbReference>
<sequence>MAEPMDTRGHAASGPEVVPAAGAVITDGRGRVLLVLRGSQPHRGRWSLPGGKVEPGETWQQAAAREVAEETGLEVAIGRQLLSLDIPAGENRIYRVRDFAATVTGGQLRARDDAADARWVTAEELAALTLTPNLDRLLYDSGVFDTD</sequence>
<evidence type="ECO:0000256" key="2">
    <source>
        <dbReference type="ARBA" id="ARBA00005582"/>
    </source>
</evidence>
<keyword evidence="3 5" id="KW-0378">Hydrolase</keyword>
<dbReference type="AlphaFoldDB" id="A0A6G8KUP4"/>
<dbReference type="InterPro" id="IPR020476">
    <property type="entry name" value="Nudix_hydrolase"/>
</dbReference>
<evidence type="ECO:0000313" key="8">
    <source>
        <dbReference type="Proteomes" id="UP000501518"/>
    </source>
</evidence>
<dbReference type="GO" id="GO:0016787">
    <property type="term" value="F:hydrolase activity"/>
    <property type="evidence" value="ECO:0007669"/>
    <property type="project" value="UniProtKB-KW"/>
</dbReference>
<comment type="cofactor">
    <cofactor evidence="1">
        <name>Mg(2+)</name>
        <dbReference type="ChEBI" id="CHEBI:18420"/>
    </cofactor>
</comment>
<gene>
    <name evidence="7" type="ORF">EW640_04020</name>
</gene>
<dbReference type="InterPro" id="IPR020084">
    <property type="entry name" value="NUDIX_hydrolase_CS"/>
</dbReference>
<evidence type="ECO:0000259" key="6">
    <source>
        <dbReference type="PROSITE" id="PS51462"/>
    </source>
</evidence>
<dbReference type="RefSeq" id="WP_165883025.1">
    <property type="nucleotide sequence ID" value="NZ_CP035810.1"/>
</dbReference>
<name>A0A6G8KUP4_9MICO</name>
<evidence type="ECO:0000256" key="3">
    <source>
        <dbReference type="ARBA" id="ARBA00022801"/>
    </source>
</evidence>
<keyword evidence="4" id="KW-0460">Magnesium</keyword>
<comment type="similarity">
    <text evidence="2 5">Belongs to the Nudix hydrolase family.</text>
</comment>
<dbReference type="PROSITE" id="PS00893">
    <property type="entry name" value="NUDIX_BOX"/>
    <property type="match status" value="1"/>
</dbReference>
<dbReference type="PROSITE" id="PS51462">
    <property type="entry name" value="NUDIX"/>
    <property type="match status" value="1"/>
</dbReference>
<dbReference type="InterPro" id="IPR015797">
    <property type="entry name" value="NUDIX_hydrolase-like_dom_sf"/>
</dbReference>